<comment type="similarity">
    <text evidence="1">Belongs to the peptidase S33 family.</text>
</comment>
<proteinExistence type="inferred from homology"/>
<dbReference type="AlphaFoldDB" id="A0A553ID16"/>
<dbReference type="STRING" id="2512241.A0A553ID16"/>
<reference evidence="6" key="1">
    <citation type="submission" date="2019-06" db="EMBL/GenBank/DDBJ databases">
        <title>Draft genome sequence of the griseofulvin-producing fungus Xylaria cubensis strain G536.</title>
        <authorList>
            <person name="Mead M.E."/>
            <person name="Raja H.A."/>
            <person name="Steenwyk J.L."/>
            <person name="Knowles S.L."/>
            <person name="Oberlies N.H."/>
            <person name="Rokas A."/>
        </authorList>
    </citation>
    <scope>NUCLEOTIDE SEQUENCE [LARGE SCALE GENOMIC DNA]</scope>
    <source>
        <strain evidence="6">G536</strain>
    </source>
</reference>
<dbReference type="PANTHER" id="PTHR43248">
    <property type="entry name" value="2-SUCCINYL-6-HYDROXY-2,4-CYCLOHEXADIENE-1-CARBOXYLATE SYNTHASE"/>
    <property type="match status" value="1"/>
</dbReference>
<feature type="signal peptide" evidence="3">
    <location>
        <begin position="1"/>
        <end position="23"/>
    </location>
</feature>
<accession>A0A553ID16</accession>
<feature type="domain" description="Peptidase S33 tripeptidyl aminopeptidase-like C-terminal" evidence="4">
    <location>
        <begin position="416"/>
        <end position="482"/>
    </location>
</feature>
<dbReference type="InterPro" id="IPR013595">
    <property type="entry name" value="Pept_S33_TAP-like_C"/>
</dbReference>
<name>A0A553ID16_9PEZI</name>
<protein>
    <recommendedName>
        <fullName evidence="4">Peptidase S33 tripeptidyl aminopeptidase-like C-terminal domain-containing protein</fullName>
    </recommendedName>
</protein>
<keyword evidence="3" id="KW-0732">Signal</keyword>
<evidence type="ECO:0000256" key="2">
    <source>
        <dbReference type="ARBA" id="ARBA00022801"/>
    </source>
</evidence>
<dbReference type="Proteomes" id="UP000319160">
    <property type="component" value="Unassembled WGS sequence"/>
</dbReference>
<dbReference type="OrthoDB" id="425534at2759"/>
<feature type="chain" id="PRO_5021820175" description="Peptidase S33 tripeptidyl aminopeptidase-like C-terminal domain-containing protein" evidence="3">
    <location>
        <begin position="24"/>
        <end position="608"/>
    </location>
</feature>
<evidence type="ECO:0000259" key="4">
    <source>
        <dbReference type="Pfam" id="PF08386"/>
    </source>
</evidence>
<dbReference type="InterPro" id="IPR029058">
    <property type="entry name" value="AB_hydrolase_fold"/>
</dbReference>
<dbReference type="SUPFAM" id="SSF53474">
    <property type="entry name" value="alpha/beta-Hydrolases"/>
    <property type="match status" value="1"/>
</dbReference>
<organism evidence="5 6">
    <name type="scientific">Xylaria flabelliformis</name>
    <dbReference type="NCBI Taxonomy" id="2512241"/>
    <lineage>
        <taxon>Eukaryota</taxon>
        <taxon>Fungi</taxon>
        <taxon>Dikarya</taxon>
        <taxon>Ascomycota</taxon>
        <taxon>Pezizomycotina</taxon>
        <taxon>Sordariomycetes</taxon>
        <taxon>Xylariomycetidae</taxon>
        <taxon>Xylariales</taxon>
        <taxon>Xylariaceae</taxon>
        <taxon>Xylaria</taxon>
    </lineage>
</organism>
<sequence>MMPLRLPSLIQAATLALVATVHGKTTHQPRVEGREYPTSGIQWQPCTADINAVAALPVDCGTLNVPLDYTAVDSTETLELSLLRVPAIKKPANHSILFNFGGPGLEVRHSLAQLADMLQVCVTGGEHDLIGWDPRGTANTFTFSCFANATGRAQIGSQFTLGNASDVARGQLWAAGKNYADACAEYPEAQERAPLIGTSFTARDAMQIVDAVEKDGLLRYWGLSYGTDLGATLAALFPERVEKLIIDGVFNPIQYFYERTDKEGYASADDTFSEFFRQCVATPEVCALAGNHPNATAKQLESATYDLIEELKFRPFAYDGSIIGYSELKSAIRFALYTPYTWLTLDSILDALLADPRNETLAGARILGYLSASLAGETTADDAGLGIECVDKAPRSNSFDVISAALDEAQSVSHLLGDTLAALVVTCAQWKLEPRERYIGGFARVKPRKPLFVIGNTYDSATSIKSARNISETIQGSVLLEHGGFGVRNPLEELLLPMFLSISAYSQVTDELTCFEQHTSIQQPSLCTARAIQNFFRNGTLPEPNTLCNPVNTPFEFAKFGPTWQDLFPQLGFESLSANDTKLAHVKRHGHTENALNCIGRRQNRAFY</sequence>
<comment type="caution">
    <text evidence="5">The sequence shown here is derived from an EMBL/GenBank/DDBJ whole genome shotgun (WGS) entry which is preliminary data.</text>
</comment>
<evidence type="ECO:0000256" key="1">
    <source>
        <dbReference type="ARBA" id="ARBA00010088"/>
    </source>
</evidence>
<evidence type="ECO:0000313" key="5">
    <source>
        <dbReference type="EMBL" id="TRX98090.1"/>
    </source>
</evidence>
<dbReference type="GO" id="GO:0016787">
    <property type="term" value="F:hydrolase activity"/>
    <property type="evidence" value="ECO:0007669"/>
    <property type="project" value="UniProtKB-KW"/>
</dbReference>
<dbReference type="PANTHER" id="PTHR43248:SF25">
    <property type="entry name" value="AB HYDROLASE-1 DOMAIN-CONTAINING PROTEIN-RELATED"/>
    <property type="match status" value="1"/>
</dbReference>
<dbReference type="EMBL" id="VFLP01000003">
    <property type="protein sequence ID" value="TRX98090.1"/>
    <property type="molecule type" value="Genomic_DNA"/>
</dbReference>
<dbReference type="InterPro" id="IPR051601">
    <property type="entry name" value="Serine_prot/Carboxylest_S33"/>
</dbReference>
<evidence type="ECO:0000256" key="3">
    <source>
        <dbReference type="SAM" id="SignalP"/>
    </source>
</evidence>
<keyword evidence="6" id="KW-1185">Reference proteome</keyword>
<gene>
    <name evidence="5" type="ORF">FHL15_000735</name>
</gene>
<keyword evidence="2" id="KW-0378">Hydrolase</keyword>
<dbReference type="Gene3D" id="3.40.50.1820">
    <property type="entry name" value="alpha/beta hydrolase"/>
    <property type="match status" value="1"/>
</dbReference>
<evidence type="ECO:0000313" key="6">
    <source>
        <dbReference type="Proteomes" id="UP000319160"/>
    </source>
</evidence>
<dbReference type="Pfam" id="PF08386">
    <property type="entry name" value="Abhydrolase_4"/>
    <property type="match status" value="1"/>
</dbReference>